<dbReference type="AlphaFoldDB" id="A0A6L8W621"/>
<evidence type="ECO:0000313" key="2">
    <source>
        <dbReference type="EMBL" id="MZR29830.1"/>
    </source>
</evidence>
<protein>
    <submittedName>
        <fullName evidence="2">Uncharacterized protein</fullName>
    </submittedName>
</protein>
<accession>A0A6L8W621</accession>
<keyword evidence="3" id="KW-1185">Reference proteome</keyword>
<gene>
    <name evidence="2" type="ORF">GQE98_04190</name>
</gene>
<reference evidence="2 3" key="1">
    <citation type="submission" date="2019-12" db="EMBL/GenBank/DDBJ databases">
        <title>Snethiella sp. nov. sp. isolated from sea sand.</title>
        <authorList>
            <person name="Kim J."/>
            <person name="Jeong S.E."/>
            <person name="Jung H.S."/>
            <person name="Jeon C.O."/>
        </authorList>
    </citation>
    <scope>NUCLEOTIDE SEQUENCE [LARGE SCALE GENOMIC DNA]</scope>
    <source>
        <strain evidence="2 3">DP05</strain>
    </source>
</reference>
<name>A0A6L8W621_9PROT</name>
<evidence type="ECO:0000313" key="3">
    <source>
        <dbReference type="Proteomes" id="UP000476030"/>
    </source>
</evidence>
<sequence>MSNTGFSKLKANWKKLSRNIFSKNESDSLEGTGPKKGGTTSEKEKGDASFSEFDQEILALIEENDFLVNGKVSLVNLGRIKEKLGNKWPKYSDFVHEFAEKVIERRITSQDLFYRVGEDVYVFVFARLSEEEAIIKCSLIAKEIGEQIFGDAWSSDEFGASIAVTKTDGSIVLEKKSLKDCIADSLRIANTINPKNVLDAVAPETANKAFEDIAAKIDEIEMLAGDTTNESEPEKQLQNFKEMMSGIDQVVSQFNDTTELMKLKEKTPQWQSFVHDSQKTGNVSVGNLSQKLNALISDTEKLYETIEETVLPSLELQGRGKQGADGVDDMGEPDMKFYYWPVLQPAVSAINSYRLTSEILLDNTFWSIEELPEELEPSTIAGFDRLLLRRAIVDLLDSRDKGLLNIIIIPVHFSTLNISSQRQAYVRICAGIPKDMRKLIMWEIISSGAGLWHSQLQNAVSAVKRFGRLVALEMDSKNPRFTDLKAIGMDVVGFNCQAMEISSGDARTRFANFRKRADQVGLRSYAFGIQSKPIFSAVLNAEFDFVAGTFVAENVPHPKGAYEYDGLAGKNSPKE</sequence>
<evidence type="ECO:0000256" key="1">
    <source>
        <dbReference type="SAM" id="MobiDB-lite"/>
    </source>
</evidence>
<dbReference type="Proteomes" id="UP000476030">
    <property type="component" value="Unassembled WGS sequence"/>
</dbReference>
<dbReference type="EMBL" id="WTUW01000001">
    <property type="protein sequence ID" value="MZR29830.1"/>
    <property type="molecule type" value="Genomic_DNA"/>
</dbReference>
<comment type="caution">
    <text evidence="2">The sequence shown here is derived from an EMBL/GenBank/DDBJ whole genome shotgun (WGS) entry which is preliminary data.</text>
</comment>
<feature type="region of interest" description="Disordered" evidence="1">
    <location>
        <begin position="24"/>
        <end position="48"/>
    </location>
</feature>
<organism evidence="2 3">
    <name type="scientific">Sneathiella litorea</name>
    <dbReference type="NCBI Taxonomy" id="2606216"/>
    <lineage>
        <taxon>Bacteria</taxon>
        <taxon>Pseudomonadati</taxon>
        <taxon>Pseudomonadota</taxon>
        <taxon>Alphaproteobacteria</taxon>
        <taxon>Sneathiellales</taxon>
        <taxon>Sneathiellaceae</taxon>
        <taxon>Sneathiella</taxon>
    </lineage>
</organism>
<dbReference type="RefSeq" id="WP_161314377.1">
    <property type="nucleotide sequence ID" value="NZ_WTUW01000001.1"/>
</dbReference>
<proteinExistence type="predicted"/>